<evidence type="ECO:0000256" key="1">
    <source>
        <dbReference type="SAM" id="MobiDB-lite"/>
    </source>
</evidence>
<proteinExistence type="predicted"/>
<feature type="compositionally biased region" description="Basic and acidic residues" evidence="1">
    <location>
        <begin position="94"/>
        <end position="104"/>
    </location>
</feature>
<reference evidence="2 3" key="1">
    <citation type="submission" date="2014-04" db="EMBL/GenBank/DDBJ databases">
        <authorList>
            <consortium name="DOE Joint Genome Institute"/>
            <person name="Kuo A."/>
            <person name="Gay G."/>
            <person name="Dore J."/>
            <person name="Kohler A."/>
            <person name="Nagy L.G."/>
            <person name="Floudas D."/>
            <person name="Copeland A."/>
            <person name="Barry K.W."/>
            <person name="Cichocki N."/>
            <person name="Veneault-Fourrey C."/>
            <person name="LaButti K."/>
            <person name="Lindquist E.A."/>
            <person name="Lipzen A."/>
            <person name="Lundell T."/>
            <person name="Morin E."/>
            <person name="Murat C."/>
            <person name="Sun H."/>
            <person name="Tunlid A."/>
            <person name="Henrissat B."/>
            <person name="Grigoriev I.V."/>
            <person name="Hibbett D.S."/>
            <person name="Martin F."/>
            <person name="Nordberg H.P."/>
            <person name="Cantor M.N."/>
            <person name="Hua S.X."/>
        </authorList>
    </citation>
    <scope>NUCLEOTIDE SEQUENCE [LARGE SCALE GENOMIC DNA]</scope>
    <source>
        <strain evidence="3">h7</strain>
    </source>
</reference>
<keyword evidence="3" id="KW-1185">Reference proteome</keyword>
<evidence type="ECO:0000313" key="2">
    <source>
        <dbReference type="EMBL" id="KIM42731.1"/>
    </source>
</evidence>
<gene>
    <name evidence="2" type="ORF">M413DRAFT_122534</name>
</gene>
<feature type="compositionally biased region" description="Basic residues" evidence="1">
    <location>
        <begin position="148"/>
        <end position="161"/>
    </location>
</feature>
<name>A0A0C3CGK2_HEBCY</name>
<dbReference type="AlphaFoldDB" id="A0A0C3CGK2"/>
<organism evidence="2 3">
    <name type="scientific">Hebeloma cylindrosporum</name>
    <dbReference type="NCBI Taxonomy" id="76867"/>
    <lineage>
        <taxon>Eukaryota</taxon>
        <taxon>Fungi</taxon>
        <taxon>Dikarya</taxon>
        <taxon>Basidiomycota</taxon>
        <taxon>Agaricomycotina</taxon>
        <taxon>Agaricomycetes</taxon>
        <taxon>Agaricomycetidae</taxon>
        <taxon>Agaricales</taxon>
        <taxon>Agaricineae</taxon>
        <taxon>Hymenogastraceae</taxon>
        <taxon>Hebeloma</taxon>
    </lineage>
</organism>
<reference evidence="3" key="2">
    <citation type="submission" date="2015-01" db="EMBL/GenBank/DDBJ databases">
        <title>Evolutionary Origins and Diversification of the Mycorrhizal Mutualists.</title>
        <authorList>
            <consortium name="DOE Joint Genome Institute"/>
            <consortium name="Mycorrhizal Genomics Consortium"/>
            <person name="Kohler A."/>
            <person name="Kuo A."/>
            <person name="Nagy L.G."/>
            <person name="Floudas D."/>
            <person name="Copeland A."/>
            <person name="Barry K.W."/>
            <person name="Cichocki N."/>
            <person name="Veneault-Fourrey C."/>
            <person name="LaButti K."/>
            <person name="Lindquist E.A."/>
            <person name="Lipzen A."/>
            <person name="Lundell T."/>
            <person name="Morin E."/>
            <person name="Murat C."/>
            <person name="Riley R."/>
            <person name="Ohm R."/>
            <person name="Sun H."/>
            <person name="Tunlid A."/>
            <person name="Henrissat B."/>
            <person name="Grigoriev I.V."/>
            <person name="Hibbett D.S."/>
            <person name="Martin F."/>
        </authorList>
    </citation>
    <scope>NUCLEOTIDE SEQUENCE [LARGE SCALE GENOMIC DNA]</scope>
    <source>
        <strain evidence="3">h7</strain>
    </source>
</reference>
<feature type="compositionally biased region" description="Basic and acidic residues" evidence="1">
    <location>
        <begin position="192"/>
        <end position="205"/>
    </location>
</feature>
<dbReference type="EMBL" id="KN831777">
    <property type="protein sequence ID" value="KIM42731.1"/>
    <property type="molecule type" value="Genomic_DNA"/>
</dbReference>
<protein>
    <submittedName>
        <fullName evidence="2">Uncharacterized protein</fullName>
    </submittedName>
</protein>
<sequence length="205" mass="22115">MVGEYDSKFTKGSRKVDIHPGVVLDKADPKTGQFPVAMISKKLPDDPPQAPIRTFYQSSGLDGNVRLGPPVKVVNAKPWKHKETGGKQAPMSEAELKKLRDAMEPHQGWSPSSDDNKSKIPGSVRGARGAVSKPPAAKPHVQGAKPHVQAHIKPARGKGKQRATSPVRNSARPLRPTSARAAAGKGKKPIRGKREFIGRRAVRSE</sequence>
<feature type="region of interest" description="Disordered" evidence="1">
    <location>
        <begin position="40"/>
        <end position="205"/>
    </location>
</feature>
<evidence type="ECO:0000313" key="3">
    <source>
        <dbReference type="Proteomes" id="UP000053424"/>
    </source>
</evidence>
<dbReference type="HOGENOM" id="CLU_1337640_0_0_1"/>
<dbReference type="OrthoDB" id="3045303at2759"/>
<accession>A0A0C3CGK2</accession>
<dbReference type="Proteomes" id="UP000053424">
    <property type="component" value="Unassembled WGS sequence"/>
</dbReference>